<protein>
    <recommendedName>
        <fullName evidence="4">Multipass membrane protein</fullName>
    </recommendedName>
</protein>
<feature type="transmembrane region" description="Helical" evidence="1">
    <location>
        <begin position="188"/>
        <end position="207"/>
    </location>
</feature>
<organism evidence="2 3">
    <name type="scientific">Ferroplasma acidiphilum</name>
    <dbReference type="NCBI Taxonomy" id="74969"/>
    <lineage>
        <taxon>Archaea</taxon>
        <taxon>Methanobacteriati</taxon>
        <taxon>Thermoplasmatota</taxon>
        <taxon>Thermoplasmata</taxon>
        <taxon>Thermoplasmatales</taxon>
        <taxon>Ferroplasmaceae</taxon>
        <taxon>Ferroplasma</taxon>
    </lineage>
</organism>
<dbReference type="EMBL" id="CP015363">
    <property type="protein sequence ID" value="ARD84936.1"/>
    <property type="molecule type" value="Genomic_DNA"/>
</dbReference>
<keyword evidence="1" id="KW-1133">Transmembrane helix</keyword>
<reference evidence="2 3" key="1">
    <citation type="submission" date="2011-10" db="EMBL/GenBank/DDBJ databases">
        <title>Metabolic and evolutionary patterns in the extreme acidophile Ferroplasma acidiphilum.</title>
        <authorList>
            <person name="Golyshina O.V."/>
            <person name="Kozyavkin S.A."/>
            <person name="Tatusov R.L."/>
            <person name="Slesarev A.I."/>
            <person name="Golyshin P.N."/>
        </authorList>
    </citation>
    <scope>NUCLEOTIDE SEQUENCE [LARGE SCALE GENOMIC DNA]</scope>
    <source>
        <strain evidence="3">Y</strain>
    </source>
</reference>
<evidence type="ECO:0000313" key="3">
    <source>
        <dbReference type="Proteomes" id="UP000192050"/>
    </source>
</evidence>
<dbReference type="Proteomes" id="UP000192050">
    <property type="component" value="Chromosome"/>
</dbReference>
<feature type="transmembrane region" description="Helical" evidence="1">
    <location>
        <begin position="35"/>
        <end position="55"/>
    </location>
</feature>
<sequence>MYILAVISTIIILILSLGLSILISSNYIRKKQLNLLAWTSGLWVFSISVALEVVFSTNYETPLLMKSYLILVAVLVELLALGSVLLLKKHNITIYYGIYMIISTVFVIVSAVISHVGDIVTHGVVYGVLPILISISSITVTFPAAILLIYISLTSYIKTKNPKLLSIVVGVIIVSVAGTLYIVEFPAFLYYAEFFGILLLWIGFVDFKVLKNLFKANNNIAPKKQ</sequence>
<dbReference type="GeneID" id="31676554"/>
<evidence type="ECO:0000313" key="2">
    <source>
        <dbReference type="EMBL" id="ARD84936.1"/>
    </source>
</evidence>
<feature type="transmembrane region" description="Helical" evidence="1">
    <location>
        <begin position="128"/>
        <end position="152"/>
    </location>
</feature>
<name>A0A1V0N4B0_9ARCH</name>
<keyword evidence="1" id="KW-0812">Transmembrane</keyword>
<evidence type="ECO:0008006" key="4">
    <source>
        <dbReference type="Google" id="ProtNLM"/>
    </source>
</evidence>
<feature type="transmembrane region" description="Helical" evidence="1">
    <location>
        <begin position="6"/>
        <end position="23"/>
    </location>
</feature>
<feature type="transmembrane region" description="Helical" evidence="1">
    <location>
        <begin position="67"/>
        <end position="87"/>
    </location>
</feature>
<dbReference type="OrthoDB" id="57311at2157"/>
<feature type="transmembrane region" description="Helical" evidence="1">
    <location>
        <begin position="164"/>
        <end position="182"/>
    </location>
</feature>
<accession>A0A1V0N4B0</accession>
<keyword evidence="3" id="KW-1185">Reference proteome</keyword>
<dbReference type="AlphaFoldDB" id="A0A1V0N4B0"/>
<keyword evidence="1" id="KW-0472">Membrane</keyword>
<gene>
    <name evidence="2" type="ORF">FAD_1055</name>
</gene>
<dbReference type="RefSeq" id="WP_081142417.1">
    <property type="nucleotide sequence ID" value="NZ_CP015363.1"/>
</dbReference>
<dbReference type="KEGG" id="fai:FAD_1055"/>
<evidence type="ECO:0000256" key="1">
    <source>
        <dbReference type="SAM" id="Phobius"/>
    </source>
</evidence>
<proteinExistence type="predicted"/>
<feature type="transmembrane region" description="Helical" evidence="1">
    <location>
        <begin position="94"/>
        <end position="116"/>
    </location>
</feature>